<reference evidence="11" key="1">
    <citation type="journal article" date="2019" name="Int. J. Syst. Evol. Microbiol.">
        <title>The Global Catalogue of Microorganisms (GCM) 10K type strain sequencing project: providing services to taxonomists for standard genome sequencing and annotation.</title>
        <authorList>
            <consortium name="The Broad Institute Genomics Platform"/>
            <consortium name="The Broad Institute Genome Sequencing Center for Infectious Disease"/>
            <person name="Wu L."/>
            <person name="Ma J."/>
        </authorList>
    </citation>
    <scope>NUCLEOTIDE SEQUENCE [LARGE SCALE GENOMIC DNA]</scope>
    <source>
        <strain evidence="11">CCM 8911</strain>
    </source>
</reference>
<dbReference type="Pfam" id="PF00664">
    <property type="entry name" value="ABC_membrane"/>
    <property type="match status" value="1"/>
</dbReference>
<dbReference type="SUPFAM" id="SSF52540">
    <property type="entry name" value="P-loop containing nucleoside triphosphate hydrolases"/>
    <property type="match status" value="1"/>
</dbReference>
<evidence type="ECO:0000256" key="2">
    <source>
        <dbReference type="ARBA" id="ARBA00022692"/>
    </source>
</evidence>
<keyword evidence="11" id="KW-1185">Reference proteome</keyword>
<dbReference type="Gene3D" id="1.20.1560.10">
    <property type="entry name" value="ABC transporter type 1, transmembrane domain"/>
    <property type="match status" value="1"/>
</dbReference>
<keyword evidence="6 7" id="KW-0472">Membrane</keyword>
<evidence type="ECO:0000259" key="9">
    <source>
        <dbReference type="PROSITE" id="PS50929"/>
    </source>
</evidence>
<dbReference type="Pfam" id="PF00005">
    <property type="entry name" value="ABC_tran"/>
    <property type="match status" value="1"/>
</dbReference>
<evidence type="ECO:0000256" key="4">
    <source>
        <dbReference type="ARBA" id="ARBA00022840"/>
    </source>
</evidence>
<dbReference type="Gene3D" id="3.40.50.300">
    <property type="entry name" value="P-loop containing nucleotide triphosphate hydrolases"/>
    <property type="match status" value="1"/>
</dbReference>
<dbReference type="InterPro" id="IPR039421">
    <property type="entry name" value="Type_1_exporter"/>
</dbReference>
<comment type="caution">
    <text evidence="10">The sequence shown here is derived from an EMBL/GenBank/DDBJ whole genome shotgun (WGS) entry which is preliminary data.</text>
</comment>
<evidence type="ECO:0000256" key="1">
    <source>
        <dbReference type="ARBA" id="ARBA00004651"/>
    </source>
</evidence>
<feature type="transmembrane region" description="Helical" evidence="7">
    <location>
        <begin position="50"/>
        <end position="69"/>
    </location>
</feature>
<feature type="transmembrane region" description="Helical" evidence="7">
    <location>
        <begin position="134"/>
        <end position="155"/>
    </location>
</feature>
<dbReference type="SUPFAM" id="SSF90123">
    <property type="entry name" value="ABC transporter transmembrane region"/>
    <property type="match status" value="1"/>
</dbReference>
<dbReference type="InterPro" id="IPR017871">
    <property type="entry name" value="ABC_transporter-like_CS"/>
</dbReference>
<keyword evidence="3" id="KW-0547">Nucleotide-binding</keyword>
<evidence type="ECO:0000256" key="5">
    <source>
        <dbReference type="ARBA" id="ARBA00022989"/>
    </source>
</evidence>
<dbReference type="InterPro" id="IPR003439">
    <property type="entry name" value="ABC_transporter-like_ATP-bd"/>
</dbReference>
<feature type="domain" description="ABC transporter" evidence="8">
    <location>
        <begin position="334"/>
        <end position="568"/>
    </location>
</feature>
<name>A0ABW4B6G8_9LACO</name>
<feature type="transmembrane region" description="Helical" evidence="7">
    <location>
        <begin position="246"/>
        <end position="268"/>
    </location>
</feature>
<evidence type="ECO:0000313" key="11">
    <source>
        <dbReference type="Proteomes" id="UP001597249"/>
    </source>
</evidence>
<proteinExistence type="predicted"/>
<keyword evidence="5 7" id="KW-1133">Transmembrane helix</keyword>
<comment type="subcellular location">
    <subcellularLocation>
        <location evidence="1">Cell membrane</location>
        <topology evidence="1">Multi-pass membrane protein</topology>
    </subcellularLocation>
</comment>
<dbReference type="Proteomes" id="UP001597249">
    <property type="component" value="Unassembled WGS sequence"/>
</dbReference>
<keyword evidence="4" id="KW-0067">ATP-binding</keyword>
<dbReference type="RefSeq" id="WP_125584350.1">
    <property type="nucleotide sequence ID" value="NZ_JBHTMO010000006.1"/>
</dbReference>
<keyword evidence="2 7" id="KW-0812">Transmembrane</keyword>
<evidence type="ECO:0000256" key="3">
    <source>
        <dbReference type="ARBA" id="ARBA00022741"/>
    </source>
</evidence>
<evidence type="ECO:0000256" key="6">
    <source>
        <dbReference type="ARBA" id="ARBA00023136"/>
    </source>
</evidence>
<organism evidence="10 11">
    <name type="scientific">Lacticaseibacillus jixianensis</name>
    <dbReference type="NCBI Taxonomy" id="2486012"/>
    <lineage>
        <taxon>Bacteria</taxon>
        <taxon>Bacillati</taxon>
        <taxon>Bacillota</taxon>
        <taxon>Bacilli</taxon>
        <taxon>Lactobacillales</taxon>
        <taxon>Lactobacillaceae</taxon>
        <taxon>Lacticaseibacillus</taxon>
    </lineage>
</organism>
<dbReference type="InterPro" id="IPR011527">
    <property type="entry name" value="ABC1_TM_dom"/>
</dbReference>
<feature type="transmembrane region" description="Helical" evidence="7">
    <location>
        <begin position="161"/>
        <end position="181"/>
    </location>
</feature>
<dbReference type="PROSITE" id="PS50929">
    <property type="entry name" value="ABC_TM1F"/>
    <property type="match status" value="1"/>
</dbReference>
<dbReference type="InterPro" id="IPR003593">
    <property type="entry name" value="AAA+_ATPase"/>
</dbReference>
<gene>
    <name evidence="10" type="primary">cydC</name>
    <name evidence="10" type="ORF">ACFQ3L_03360</name>
</gene>
<dbReference type="InterPro" id="IPR036640">
    <property type="entry name" value="ABC1_TM_sf"/>
</dbReference>
<protein>
    <submittedName>
        <fullName evidence="10">Thiol reductant ABC exporter subunit CydC</fullName>
    </submittedName>
</protein>
<dbReference type="InterPro" id="IPR014223">
    <property type="entry name" value="ABC_CydC/D"/>
</dbReference>
<dbReference type="PANTHER" id="PTHR24221:SF653">
    <property type="entry name" value="TRANSPORT ATP-BINDING PROTEIN CYDC"/>
    <property type="match status" value="1"/>
</dbReference>
<dbReference type="SMART" id="SM00382">
    <property type="entry name" value="AAA"/>
    <property type="match status" value="1"/>
</dbReference>
<dbReference type="EMBL" id="JBHTMO010000006">
    <property type="protein sequence ID" value="MFD1392627.1"/>
    <property type="molecule type" value="Genomic_DNA"/>
</dbReference>
<evidence type="ECO:0000259" key="8">
    <source>
        <dbReference type="PROSITE" id="PS50893"/>
    </source>
</evidence>
<dbReference type="PANTHER" id="PTHR24221">
    <property type="entry name" value="ATP-BINDING CASSETTE SUB-FAMILY B"/>
    <property type="match status" value="1"/>
</dbReference>
<dbReference type="InterPro" id="IPR027417">
    <property type="entry name" value="P-loop_NTPase"/>
</dbReference>
<sequence>MFKNDTWVRPDLRRYKNLLFWSLALGVLTYIAAGALMFTSGYLIDFAATMPLFAAIYVPVVLTRAFGIGRPVFQYLERLTSHNWVLKVTSHMRRKLYQVLETDAAFVQEHHQTGDILSLLSDDIGHIQNMYLRAIFPTVVAGGLTVLITLGLGLFDWRFALWVLLLLLIQIVLIPWWGLLIETKRKLRQKELNQKAYVDLTDAVLGLSDWAITHRQGQFVDEASATTTKLAASTHQSKMFQWARDFVAALFFGAIPACLMVWASWYFAGTQLTADWIGAFVLVMFPLSMAFSNVAQGIGEWPTYKTALTHLNELKPTTRTLPAQLAAPGAVKALTVSDLAFQYDAGSEALIDHLNLTVAAGQKLAILGPSGMGKTTLLQLVLGDLTPTKGSVTLDGVNVLQYQDQRTKLFAVLDQSPFLFNTSILNNVRLGNETASDADVQRVLEDVQLAELIAGLPKGVNTPVEEAGFGFSGGERQRLALARILLQDAPIVLLDEPTVGLDSITEQALLDTMFRVLAGKTVLWVTHHLQGVSQCDQVIFLEAGKLTMAGKPADLMEQNERYRRLYALDAGQA</sequence>
<feature type="transmembrane region" description="Helical" evidence="7">
    <location>
        <begin position="274"/>
        <end position="295"/>
    </location>
</feature>
<dbReference type="NCBIfam" id="TIGR02868">
    <property type="entry name" value="CydC"/>
    <property type="match status" value="1"/>
</dbReference>
<evidence type="ECO:0000313" key="10">
    <source>
        <dbReference type="EMBL" id="MFD1392627.1"/>
    </source>
</evidence>
<accession>A0ABW4B6G8</accession>
<dbReference type="PROSITE" id="PS50893">
    <property type="entry name" value="ABC_TRANSPORTER_2"/>
    <property type="match status" value="1"/>
</dbReference>
<feature type="transmembrane region" description="Helical" evidence="7">
    <location>
        <begin position="20"/>
        <end position="44"/>
    </location>
</feature>
<feature type="domain" description="ABC transmembrane type-1" evidence="9">
    <location>
        <begin position="20"/>
        <end position="303"/>
    </location>
</feature>
<dbReference type="PROSITE" id="PS00211">
    <property type="entry name" value="ABC_TRANSPORTER_1"/>
    <property type="match status" value="1"/>
</dbReference>
<evidence type="ECO:0000256" key="7">
    <source>
        <dbReference type="SAM" id="Phobius"/>
    </source>
</evidence>
<dbReference type="CDD" id="cd03247">
    <property type="entry name" value="ABCC_cytochrome_bd"/>
    <property type="match status" value="1"/>
</dbReference>